<evidence type="ECO:0000256" key="1">
    <source>
        <dbReference type="ARBA" id="ARBA00001954"/>
    </source>
</evidence>
<evidence type="ECO:0000256" key="4">
    <source>
        <dbReference type="ARBA" id="ARBA00022723"/>
    </source>
</evidence>
<dbReference type="EMBL" id="QKKF02037264">
    <property type="protein sequence ID" value="RZF32338.1"/>
    <property type="molecule type" value="Genomic_DNA"/>
</dbReference>
<keyword evidence="5" id="KW-0863">Zinc-finger</keyword>
<organism evidence="20 21">
    <name type="scientific">Laodelphax striatellus</name>
    <name type="common">Small brown planthopper</name>
    <name type="synonym">Delphax striatella</name>
    <dbReference type="NCBI Taxonomy" id="195883"/>
    <lineage>
        <taxon>Eukaryota</taxon>
        <taxon>Metazoa</taxon>
        <taxon>Ecdysozoa</taxon>
        <taxon>Arthropoda</taxon>
        <taxon>Hexapoda</taxon>
        <taxon>Insecta</taxon>
        <taxon>Pterygota</taxon>
        <taxon>Neoptera</taxon>
        <taxon>Paraneoptera</taxon>
        <taxon>Hemiptera</taxon>
        <taxon>Auchenorrhyncha</taxon>
        <taxon>Fulgoroidea</taxon>
        <taxon>Delphacidae</taxon>
        <taxon>Criomorphinae</taxon>
        <taxon>Laodelphax</taxon>
    </lineage>
</organism>
<comment type="similarity">
    <text evidence="2">Belongs to the JHDM3 histone demethylase family.</text>
</comment>
<keyword evidence="12" id="KW-0804">Transcription</keyword>
<dbReference type="OrthoDB" id="9547406at2759"/>
<feature type="compositionally biased region" description="Basic residues" evidence="16">
    <location>
        <begin position="590"/>
        <end position="603"/>
    </location>
</feature>
<dbReference type="GO" id="GO:0140684">
    <property type="term" value="F:histone H3K9me2/H3K9me3 demethylase activity"/>
    <property type="evidence" value="ECO:0007669"/>
    <property type="project" value="UniProtKB-EC"/>
</dbReference>
<dbReference type="PANTHER" id="PTHR10694:SF129">
    <property type="entry name" value="LYSINE-SPECIFIC DEMETHYLASE 4B-RELATED"/>
    <property type="match status" value="1"/>
</dbReference>
<evidence type="ECO:0000259" key="18">
    <source>
        <dbReference type="PROSITE" id="PS51184"/>
    </source>
</evidence>
<comment type="caution">
    <text evidence="20">The sequence shown here is derived from an EMBL/GenBank/DDBJ whole genome shotgun (WGS) entry which is preliminary data.</text>
</comment>
<feature type="compositionally biased region" description="Polar residues" evidence="16">
    <location>
        <begin position="756"/>
        <end position="773"/>
    </location>
</feature>
<evidence type="ECO:0000256" key="10">
    <source>
        <dbReference type="ARBA" id="ARBA00023004"/>
    </source>
</evidence>
<feature type="compositionally biased region" description="Basic and acidic residues" evidence="16">
    <location>
        <begin position="774"/>
        <end position="784"/>
    </location>
</feature>
<evidence type="ECO:0000313" key="20">
    <source>
        <dbReference type="EMBL" id="RZF32338.1"/>
    </source>
</evidence>
<feature type="compositionally biased region" description="Basic residues" evidence="16">
    <location>
        <begin position="458"/>
        <end position="472"/>
    </location>
</feature>
<keyword evidence="11" id="KW-0805">Transcription regulation</keyword>
<dbReference type="GO" id="GO:0010468">
    <property type="term" value="P:regulation of gene expression"/>
    <property type="evidence" value="ECO:0007669"/>
    <property type="project" value="TreeGrafter"/>
</dbReference>
<evidence type="ECO:0000256" key="16">
    <source>
        <dbReference type="SAM" id="MobiDB-lite"/>
    </source>
</evidence>
<dbReference type="PROSITE" id="PS51805">
    <property type="entry name" value="EPHD"/>
    <property type="match status" value="1"/>
</dbReference>
<feature type="compositionally biased region" description="Polar residues" evidence="16">
    <location>
        <begin position="495"/>
        <end position="511"/>
    </location>
</feature>
<dbReference type="InterPro" id="IPR003349">
    <property type="entry name" value="JmjN"/>
</dbReference>
<protein>
    <recommendedName>
        <fullName evidence="3">[histone H3]-trimethyl-L-lysine(9) demethylase</fullName>
        <ecNumber evidence="3">1.14.11.66</ecNumber>
    </recommendedName>
</protein>
<dbReference type="InterPro" id="IPR001965">
    <property type="entry name" value="Znf_PHD"/>
</dbReference>
<dbReference type="PANTHER" id="PTHR10694">
    <property type="entry name" value="LYSINE-SPECIFIC DEMETHYLASE"/>
    <property type="match status" value="1"/>
</dbReference>
<dbReference type="InterPro" id="IPR013083">
    <property type="entry name" value="Znf_RING/FYVE/PHD"/>
</dbReference>
<feature type="domain" description="JmjC" evidence="18">
    <location>
        <begin position="146"/>
        <end position="312"/>
    </location>
</feature>
<dbReference type="SMR" id="A0A482WFU5"/>
<keyword evidence="6" id="KW-0862">Zinc</keyword>
<gene>
    <name evidence="20" type="ORF">LSTR_LSTR001802</name>
</gene>
<dbReference type="SMART" id="SM00545">
    <property type="entry name" value="JmjN"/>
    <property type="match status" value="1"/>
</dbReference>
<evidence type="ECO:0000256" key="11">
    <source>
        <dbReference type="ARBA" id="ARBA00023015"/>
    </source>
</evidence>
<evidence type="ECO:0000256" key="2">
    <source>
        <dbReference type="ARBA" id="ARBA00009711"/>
    </source>
</evidence>
<dbReference type="SMART" id="SM00249">
    <property type="entry name" value="PHD"/>
    <property type="match status" value="2"/>
</dbReference>
<feature type="domain" description="JmjN" evidence="17">
    <location>
        <begin position="16"/>
        <end position="58"/>
    </location>
</feature>
<dbReference type="Gene3D" id="3.30.40.10">
    <property type="entry name" value="Zinc/RING finger domain, C3HC4 (zinc finger)"/>
    <property type="match status" value="1"/>
</dbReference>
<keyword evidence="21" id="KW-1185">Reference proteome</keyword>
<feature type="compositionally biased region" description="Acidic residues" evidence="16">
    <location>
        <begin position="395"/>
        <end position="407"/>
    </location>
</feature>
<dbReference type="PROSITE" id="PS51183">
    <property type="entry name" value="JMJN"/>
    <property type="match status" value="1"/>
</dbReference>
<dbReference type="GO" id="GO:0005634">
    <property type="term" value="C:nucleus"/>
    <property type="evidence" value="ECO:0007669"/>
    <property type="project" value="TreeGrafter"/>
</dbReference>
<feature type="region of interest" description="Disordered" evidence="16">
    <location>
        <begin position="755"/>
        <end position="789"/>
    </location>
</feature>
<feature type="region of interest" description="Disordered" evidence="16">
    <location>
        <begin position="378"/>
        <end position="408"/>
    </location>
</feature>
<dbReference type="InterPro" id="IPR019787">
    <property type="entry name" value="Znf_PHD-finger"/>
</dbReference>
<dbReference type="SMART" id="SM00558">
    <property type="entry name" value="JmjC"/>
    <property type="match status" value="1"/>
</dbReference>
<dbReference type="Pfam" id="PF02375">
    <property type="entry name" value="JmjN"/>
    <property type="match status" value="1"/>
</dbReference>
<dbReference type="Pfam" id="PF13831">
    <property type="entry name" value="PHD_2"/>
    <property type="match status" value="1"/>
</dbReference>
<keyword evidence="7" id="KW-0156">Chromatin regulator</keyword>
<evidence type="ECO:0000256" key="3">
    <source>
        <dbReference type="ARBA" id="ARBA00012900"/>
    </source>
</evidence>
<evidence type="ECO:0000313" key="21">
    <source>
        <dbReference type="Proteomes" id="UP000291343"/>
    </source>
</evidence>
<keyword evidence="13" id="KW-0539">Nucleus</keyword>
<keyword evidence="8" id="KW-0223">Dioxygenase</keyword>
<dbReference type="FunFam" id="2.60.120.650:FF:000048">
    <property type="entry name" value="Lysine-specific demethylase 4A"/>
    <property type="match status" value="1"/>
</dbReference>
<evidence type="ECO:0000256" key="12">
    <source>
        <dbReference type="ARBA" id="ARBA00023163"/>
    </source>
</evidence>
<accession>A0A482WFU5</accession>
<dbReference type="InterPro" id="IPR034732">
    <property type="entry name" value="EPHD"/>
</dbReference>
<dbReference type="Gene3D" id="2.30.30.140">
    <property type="match status" value="2"/>
</dbReference>
<feature type="region of interest" description="Disordered" evidence="16">
    <location>
        <begin position="446"/>
        <end position="603"/>
    </location>
</feature>
<feature type="compositionally biased region" description="Basic and acidic residues" evidence="16">
    <location>
        <begin position="517"/>
        <end position="533"/>
    </location>
</feature>
<dbReference type="PROSITE" id="PS51184">
    <property type="entry name" value="JMJC"/>
    <property type="match status" value="1"/>
</dbReference>
<dbReference type="SUPFAM" id="SSF63748">
    <property type="entry name" value="Tudor/PWWP/MBT"/>
    <property type="match status" value="1"/>
</dbReference>
<comment type="cofactor">
    <cofactor evidence="1">
        <name>Fe(2+)</name>
        <dbReference type="ChEBI" id="CHEBI:29033"/>
    </cofactor>
</comment>
<keyword evidence="9" id="KW-0560">Oxidoreductase</keyword>
<keyword evidence="10" id="KW-0408">Iron</keyword>
<dbReference type="GO" id="GO:0000785">
    <property type="term" value="C:chromatin"/>
    <property type="evidence" value="ECO:0007669"/>
    <property type="project" value="TreeGrafter"/>
</dbReference>
<dbReference type="Pfam" id="PF13832">
    <property type="entry name" value="zf-HC5HC2H_2"/>
    <property type="match status" value="1"/>
</dbReference>
<dbReference type="SUPFAM" id="SSF51197">
    <property type="entry name" value="Clavaminate synthase-like"/>
    <property type="match status" value="1"/>
</dbReference>
<dbReference type="Proteomes" id="UP000291343">
    <property type="component" value="Unassembled WGS sequence"/>
</dbReference>
<evidence type="ECO:0000256" key="9">
    <source>
        <dbReference type="ARBA" id="ARBA00023002"/>
    </source>
</evidence>
<dbReference type="GO" id="GO:0048512">
    <property type="term" value="P:circadian behavior"/>
    <property type="evidence" value="ECO:0007669"/>
    <property type="project" value="UniProtKB-ARBA"/>
</dbReference>
<feature type="compositionally biased region" description="Basic residues" evidence="16">
    <location>
        <begin position="573"/>
        <end position="582"/>
    </location>
</feature>
<feature type="compositionally biased region" description="Basic and acidic residues" evidence="16">
    <location>
        <begin position="380"/>
        <end position="394"/>
    </location>
</feature>
<evidence type="ECO:0000256" key="14">
    <source>
        <dbReference type="ARBA" id="ARBA00049349"/>
    </source>
</evidence>
<feature type="compositionally biased region" description="Low complexity" evidence="16">
    <location>
        <begin position="546"/>
        <end position="556"/>
    </location>
</feature>
<evidence type="ECO:0000256" key="13">
    <source>
        <dbReference type="ARBA" id="ARBA00023242"/>
    </source>
</evidence>
<dbReference type="CDD" id="cd15571">
    <property type="entry name" value="ePHD"/>
    <property type="match status" value="1"/>
</dbReference>
<comment type="catalytic activity">
    <reaction evidence="14">
        <text>N(6),N(6),N(6)-trimethyl-L-lysyl(9)-[histone H3] + 2 2-oxoglutarate + 2 O2 = N(6)-methyl-L-lysyl(9)-[histone H3] + 2 formaldehyde + 2 succinate + 2 CO2</text>
        <dbReference type="Rhea" id="RHEA:60200"/>
        <dbReference type="Rhea" id="RHEA-COMP:15538"/>
        <dbReference type="Rhea" id="RHEA-COMP:15542"/>
        <dbReference type="ChEBI" id="CHEBI:15379"/>
        <dbReference type="ChEBI" id="CHEBI:16526"/>
        <dbReference type="ChEBI" id="CHEBI:16810"/>
        <dbReference type="ChEBI" id="CHEBI:16842"/>
        <dbReference type="ChEBI" id="CHEBI:30031"/>
        <dbReference type="ChEBI" id="CHEBI:61929"/>
        <dbReference type="ChEBI" id="CHEBI:61961"/>
        <dbReference type="EC" id="1.14.11.66"/>
    </reaction>
</comment>
<dbReference type="GO" id="GO:0140681">
    <property type="term" value="F:histone H3K36me2/H3K36me3 demethylase activity"/>
    <property type="evidence" value="ECO:0007669"/>
    <property type="project" value="UniProtKB-ARBA"/>
</dbReference>
<feature type="compositionally biased region" description="Basic and acidic residues" evidence="16">
    <location>
        <begin position="557"/>
        <end position="567"/>
    </location>
</feature>
<dbReference type="InterPro" id="IPR003347">
    <property type="entry name" value="JmjC_dom"/>
</dbReference>
<dbReference type="Gene3D" id="2.60.120.650">
    <property type="entry name" value="Cupin"/>
    <property type="match status" value="1"/>
</dbReference>
<dbReference type="Pfam" id="PF02373">
    <property type="entry name" value="JmjC"/>
    <property type="match status" value="1"/>
</dbReference>
<reference evidence="20 21" key="1">
    <citation type="journal article" date="2017" name="Gigascience">
        <title>Genome sequence of the small brown planthopper, Laodelphax striatellus.</title>
        <authorList>
            <person name="Zhu J."/>
            <person name="Jiang F."/>
            <person name="Wang X."/>
            <person name="Yang P."/>
            <person name="Bao Y."/>
            <person name="Zhao W."/>
            <person name="Wang W."/>
            <person name="Lu H."/>
            <person name="Wang Q."/>
            <person name="Cui N."/>
            <person name="Li J."/>
            <person name="Chen X."/>
            <person name="Luo L."/>
            <person name="Yu J."/>
            <person name="Kang L."/>
            <person name="Cui F."/>
        </authorList>
    </citation>
    <scope>NUCLEOTIDE SEQUENCE [LARGE SCALE GENOMIC DNA]</scope>
    <source>
        <strain evidence="20">Lst14</strain>
    </source>
</reference>
<evidence type="ECO:0000256" key="8">
    <source>
        <dbReference type="ARBA" id="ARBA00022964"/>
    </source>
</evidence>
<evidence type="ECO:0000259" key="17">
    <source>
        <dbReference type="PROSITE" id="PS51183"/>
    </source>
</evidence>
<dbReference type="InParanoid" id="A0A482WFU5"/>
<evidence type="ECO:0000256" key="5">
    <source>
        <dbReference type="ARBA" id="ARBA00022771"/>
    </source>
</evidence>
<evidence type="ECO:0000256" key="15">
    <source>
        <dbReference type="ARBA" id="ARBA00053408"/>
    </source>
</evidence>
<dbReference type="STRING" id="195883.A0A482WFU5"/>
<evidence type="ECO:0000256" key="6">
    <source>
        <dbReference type="ARBA" id="ARBA00022833"/>
    </source>
</evidence>
<keyword evidence="4" id="KW-0479">Metal-binding</keyword>
<comment type="function">
    <text evidence="15">Probable histone demethylase that specifically demethylates 'Lys-9' and 'Lys-36' residues of histone H3, thereby playing a central role in histone code. Demethylation of Lys residue generates formaldehyde and succinate.</text>
</comment>
<feature type="domain" description="PHD-type" evidence="19">
    <location>
        <begin position="1174"/>
        <end position="1283"/>
    </location>
</feature>
<dbReference type="GO" id="GO:0008270">
    <property type="term" value="F:zinc ion binding"/>
    <property type="evidence" value="ECO:0007669"/>
    <property type="project" value="UniProtKB-KW"/>
</dbReference>
<name>A0A482WFU5_LAOST</name>
<evidence type="ECO:0000259" key="19">
    <source>
        <dbReference type="PROSITE" id="PS51805"/>
    </source>
</evidence>
<feature type="compositionally biased region" description="Basic residues" evidence="16">
    <location>
        <begin position="485"/>
        <end position="494"/>
    </location>
</feature>
<evidence type="ECO:0000256" key="7">
    <source>
        <dbReference type="ARBA" id="ARBA00022853"/>
    </source>
</evidence>
<sequence>MSDDEDSPPKSGQPEIMVFRPSYEEFKDFAKFIEYMESKGAHKAGLAKVIPPPEWKPRKDGYGMADLDVTIPAPICQVVTGKQGLYQQINIQKKSMTIQEYKKLAESARYCTPHHSNYEDLERKYWKNITYVAPIYGADVSGTLTDKDVDVWNINRLGTILDYVNEDYGISIEGVNTAYLYFGMWKTTFAWHTEDMDLYSINYLHFGLPKTWYAIPPEHGRRLERLATGFFSGHAKSCSAFLRHKMTIISPQVLRKYSIPLRKITQEAGEIMITFPYGYHAGFNHGFNCAESTNFASPRWVEYGKRASQCVCRPDNVKISMDTFVKRLQPDRYDLWVQGKDVGPHPEDPNRHFAAPVPSEGDILVNKNNNMEIPKSYVEAGKKQGPDLKKKPAEEEGGEETEEEVPEEVQRVMDEMEMEEEVPDEQQLEVLEDIWLKAGEMDIDEAEFYDSGYDVDKKKKKNRRKDNLKPKKIAGQTFSQSSNGHLKKSVKRKTSLSQPLSSSNGLNTVQRPKQKVIKSESSCREKSNDHEGCRPPSKANSNLEFGSESTETGSECTETKPETKPADDGQSLKNKKHKKKKSRDKDKHHSCSSNVKKAKKKHCKYRHMKMEAKKQELLKAAFSRVGLLNESNVVRSKHGQIIGTRLEPDCMPIEIPLKIPTYHPQLSAKTDAVVKVENETHSRSNVYMDSLQKQLSEDCCYLTTILPPEQSVNVKDSSDFYYSSLDAASVEVELQVEDNVEEMCKKLQIKVKNEESTANSMANTNPSISLTESSRMRGGPEKSDPTTSVNVRPSIDLIVKSTKTPLREYRSPTKPVSNSQCRPLDSGALQTYNQNYQKYLSSRQCKVQLVDVKGKLVPFSIPNNSSQNRFVCVKGTNNGNLKSEPNRTLNTYQRQIAPRTVPRCSSSSSSSSVSFVPKLVASSSKAMSSNSAMPSSSSVSSALCIDYSLVKQEPPDTFTIKQESDQKSELSNQNWGMPQLKCESEIKPDPDCAEVKVKDDPDMPVLTSVATQPSAVSVQSTAVQTTPPVLPLIQIPNYKTNGHYQHPDMNLEKLKSPILEYQIEVNLNKYLSDSEPCCSLCSPFAQSSKPPKSILKNWCMVEQQVSSSSQSAAEKPVQTNVFLPATATLRQSSRKSPLLTCSVCCVCVHAVCYGCDYVRQTKWTCDRCARGVSNVECCLCPLGGGAYKSTTDNRWCHILCATVVPGALSLFLNRHKMDAIDVSKTLITGEKCWVCNKGGGLVHCCDWTCSRWYHVTCALINGCQFRISRWQGCRFFVTCSDHSHSHSKTCGIQIGQQVWARKNQIGRYHIGQVVGVHNSFFFSFEFPDGSYTDMLQESNILEFEKCNSSLSEGSRMRIRWSDGEEYIGTYHGHEKRIAYKIEFEDKSVATVGLDAINLGISLHQSPPKRVRQQVRSVQTYAAARKRPEPSKSVVNASLESIESSLEKLFGIDEVTEV</sequence>
<dbReference type="EC" id="1.14.11.66" evidence="3"/>
<proteinExistence type="inferred from homology"/>